<evidence type="ECO:0000313" key="13">
    <source>
        <dbReference type="Proteomes" id="UP000011996"/>
    </source>
</evidence>
<gene>
    <name evidence="12" type="ORF">RESH_03803</name>
</gene>
<keyword evidence="4" id="KW-0479">Metal-binding</keyword>
<dbReference type="EMBL" id="ANOF01000123">
    <property type="protein sequence ID" value="EMI25590.1"/>
    <property type="molecule type" value="Genomic_DNA"/>
</dbReference>
<evidence type="ECO:0000256" key="3">
    <source>
        <dbReference type="ARBA" id="ARBA00022695"/>
    </source>
</evidence>
<protein>
    <recommendedName>
        <fullName evidence="1">RNA-directed DNA polymerase</fullName>
        <ecNumber evidence="1">2.7.7.49</ecNumber>
    </recommendedName>
</protein>
<reference evidence="12 13" key="1">
    <citation type="journal article" date="2013" name="Mar. Genomics">
        <title>Expression of sulfatases in Rhodopirellula baltica and the diversity of sulfatases in the genus Rhodopirellula.</title>
        <authorList>
            <person name="Wegner C.E."/>
            <person name="Richter-Heitmann T."/>
            <person name="Klindworth A."/>
            <person name="Klockow C."/>
            <person name="Richter M."/>
            <person name="Achstetter T."/>
            <person name="Glockner F.O."/>
            <person name="Harder J."/>
        </authorList>
    </citation>
    <scope>NUCLEOTIDE SEQUENCE [LARGE SCALE GENOMIC DNA]</scope>
    <source>
        <strain evidence="12 13">SH398</strain>
    </source>
</reference>
<evidence type="ECO:0000259" key="11">
    <source>
        <dbReference type="PROSITE" id="PS50878"/>
    </source>
</evidence>
<dbReference type="Pfam" id="PF00078">
    <property type="entry name" value="RVT_1"/>
    <property type="match status" value="1"/>
</dbReference>
<keyword evidence="2 12" id="KW-0808">Transferase</keyword>
<dbReference type="RefSeq" id="WP_008668640.1">
    <property type="nucleotide sequence ID" value="NZ_ANOF01000123.1"/>
</dbReference>
<accession>M5S214</accession>
<dbReference type="InterPro" id="IPR051083">
    <property type="entry name" value="GrpII_Intron_Splice-Mob/Def"/>
</dbReference>
<dbReference type="GO" id="GO:0003723">
    <property type="term" value="F:RNA binding"/>
    <property type="evidence" value="ECO:0007669"/>
    <property type="project" value="InterPro"/>
</dbReference>
<feature type="compositionally biased region" description="Low complexity" evidence="10">
    <location>
        <begin position="43"/>
        <end position="53"/>
    </location>
</feature>
<dbReference type="GO" id="GO:0003964">
    <property type="term" value="F:RNA-directed DNA polymerase activity"/>
    <property type="evidence" value="ECO:0007669"/>
    <property type="project" value="UniProtKB-KW"/>
</dbReference>
<feature type="region of interest" description="Disordered" evidence="10">
    <location>
        <begin position="12"/>
        <end position="72"/>
    </location>
</feature>
<evidence type="ECO:0000256" key="2">
    <source>
        <dbReference type="ARBA" id="ARBA00022679"/>
    </source>
</evidence>
<dbReference type="PATRIC" id="fig|1263868.3.peg.4100"/>
<comment type="catalytic activity">
    <reaction evidence="9">
        <text>DNA(n) + a 2'-deoxyribonucleoside 5'-triphosphate = DNA(n+1) + diphosphate</text>
        <dbReference type="Rhea" id="RHEA:22508"/>
        <dbReference type="Rhea" id="RHEA-COMP:17339"/>
        <dbReference type="Rhea" id="RHEA-COMP:17340"/>
        <dbReference type="ChEBI" id="CHEBI:33019"/>
        <dbReference type="ChEBI" id="CHEBI:61560"/>
        <dbReference type="ChEBI" id="CHEBI:173112"/>
        <dbReference type="EC" id="2.7.7.49"/>
    </reaction>
</comment>
<dbReference type="CDD" id="cd03487">
    <property type="entry name" value="RT_Bac_retron_II"/>
    <property type="match status" value="1"/>
</dbReference>
<evidence type="ECO:0000256" key="8">
    <source>
        <dbReference type="ARBA" id="ARBA00034120"/>
    </source>
</evidence>
<dbReference type="STRING" id="1263868.RESH_03803"/>
<proteinExistence type="inferred from homology"/>
<dbReference type="EC" id="2.7.7.49" evidence="1"/>
<evidence type="ECO:0000256" key="9">
    <source>
        <dbReference type="ARBA" id="ARBA00048173"/>
    </source>
</evidence>
<dbReference type="PRINTS" id="PR00866">
    <property type="entry name" value="RNADNAPOLMS"/>
</dbReference>
<dbReference type="InterPro" id="IPR043502">
    <property type="entry name" value="DNA/RNA_pol_sf"/>
</dbReference>
<evidence type="ECO:0000256" key="5">
    <source>
        <dbReference type="ARBA" id="ARBA00022842"/>
    </source>
</evidence>
<evidence type="ECO:0000256" key="10">
    <source>
        <dbReference type="SAM" id="MobiDB-lite"/>
    </source>
</evidence>
<dbReference type="AlphaFoldDB" id="M5S214"/>
<keyword evidence="7" id="KW-0051">Antiviral defense</keyword>
<feature type="domain" description="Reverse transcriptase" evidence="11">
    <location>
        <begin position="242"/>
        <end position="473"/>
    </location>
</feature>
<dbReference type="SUPFAM" id="SSF56672">
    <property type="entry name" value="DNA/RNA polymerases"/>
    <property type="match status" value="1"/>
</dbReference>
<dbReference type="PANTHER" id="PTHR34047">
    <property type="entry name" value="NUCLEAR INTRON MATURASE 1, MITOCHONDRIAL-RELATED"/>
    <property type="match status" value="1"/>
</dbReference>
<evidence type="ECO:0000256" key="1">
    <source>
        <dbReference type="ARBA" id="ARBA00012493"/>
    </source>
</evidence>
<evidence type="ECO:0000256" key="6">
    <source>
        <dbReference type="ARBA" id="ARBA00022918"/>
    </source>
</evidence>
<dbReference type="PROSITE" id="PS50878">
    <property type="entry name" value="RT_POL"/>
    <property type="match status" value="1"/>
</dbReference>
<evidence type="ECO:0000256" key="7">
    <source>
        <dbReference type="ARBA" id="ARBA00023118"/>
    </source>
</evidence>
<dbReference type="Proteomes" id="UP000011996">
    <property type="component" value="Unassembled WGS sequence"/>
</dbReference>
<dbReference type="GO" id="GO:0051607">
    <property type="term" value="P:defense response to virus"/>
    <property type="evidence" value="ECO:0007669"/>
    <property type="project" value="UniProtKB-KW"/>
</dbReference>
<keyword evidence="3 12" id="KW-0548">Nucleotidyltransferase</keyword>
<dbReference type="PANTHER" id="PTHR34047:SF7">
    <property type="entry name" value="RNA-DIRECTED DNA POLYMERASE"/>
    <property type="match status" value="1"/>
</dbReference>
<comment type="caution">
    <text evidence="12">The sequence shown here is derived from an EMBL/GenBank/DDBJ whole genome shotgun (WGS) entry which is preliminary data.</text>
</comment>
<name>M5S214_9BACT</name>
<dbReference type="InterPro" id="IPR000477">
    <property type="entry name" value="RT_dom"/>
</dbReference>
<evidence type="ECO:0000256" key="4">
    <source>
        <dbReference type="ARBA" id="ARBA00022723"/>
    </source>
</evidence>
<dbReference type="InterPro" id="IPR000123">
    <property type="entry name" value="Reverse_transcriptase_msDNA"/>
</dbReference>
<dbReference type="GO" id="GO:0046872">
    <property type="term" value="F:metal ion binding"/>
    <property type="evidence" value="ECO:0007669"/>
    <property type="project" value="UniProtKB-KW"/>
</dbReference>
<dbReference type="OrthoDB" id="9788687at2"/>
<evidence type="ECO:0000313" key="12">
    <source>
        <dbReference type="EMBL" id="EMI25590.1"/>
    </source>
</evidence>
<organism evidence="12 13">
    <name type="scientific">Rhodopirellula europaea SH398</name>
    <dbReference type="NCBI Taxonomy" id="1263868"/>
    <lineage>
        <taxon>Bacteria</taxon>
        <taxon>Pseudomonadati</taxon>
        <taxon>Planctomycetota</taxon>
        <taxon>Planctomycetia</taxon>
        <taxon>Pirellulales</taxon>
        <taxon>Pirellulaceae</taxon>
        <taxon>Rhodopirellula</taxon>
    </lineage>
</organism>
<keyword evidence="6 12" id="KW-0695">RNA-directed DNA polymerase</keyword>
<keyword evidence="5" id="KW-0460">Magnesium</keyword>
<comment type="similarity">
    <text evidence="8">Belongs to the bacterial reverse transcriptase family.</text>
</comment>
<sequence length="542" mass="59665">MGLFRVLKQFFAPGRNPPQDATRAQATAPSSIDHRDLTPPTTPVVTTGPDYVPLNSLPATPPRESSGFDGLDASQFQPLTQDEAMEATAEPGWRTAYWDPLGVIPSADLPRIRVIDQTMVGMGLIDAEELAQIHSLGEEMSRFRTDYYAVQDAGNQAVQQTRDARTARKAEMKQRAAERKKQHDADVAHRKATDIVFLGRGVSRGLADRRSNIERLKSSELPVLSSPADVASALGISVGTLRWLAFHHPASKTTHYHTWTIAKRSGGDRTISRPQKKLAAAQQWILDSLLSQIPVHDAAHGFVPGRSTLTGAQPHVGSQIVVNMDLQDFFPTIDFARVAGLFRALGYSPAVATIFALLCTESPRRVIRSGGETLHAAVGNRSLPQGACTSPALSNLIAKRLDKRLAGTAKSIGWQYTRYADDLTLSTKVNSSKVGYVLARVRHLAKEEGFVVKESKTRVLRQCTQQSVTGIVVNDRPSIDRKTIREIRAILHRAKFEGLEKQNRIDHPNFAGWVSGMIAYINMVNPQQGGKLRRQLDELSMR</sequence>